<dbReference type="STRING" id="888061.AXF15_08550"/>
<gene>
    <name evidence="1" type="ORF">AXF15_08550</name>
</gene>
<protein>
    <submittedName>
        <fullName evidence="1">Uncharacterized protein</fullName>
    </submittedName>
</protein>
<dbReference type="EMBL" id="CP014230">
    <property type="protein sequence ID" value="AMD93141.1"/>
    <property type="molecule type" value="Genomic_DNA"/>
</dbReference>
<name>A0A120KN59_9BACT</name>
<dbReference type="RefSeq" id="WP_066606048.1">
    <property type="nucleotide sequence ID" value="NZ_CP014230.1"/>
</dbReference>
<dbReference type="KEGG" id="doa:AXF15_08550"/>
<reference evidence="2" key="1">
    <citation type="submission" date="2016-02" db="EMBL/GenBank/DDBJ databases">
        <authorList>
            <person name="Holder M.E."/>
            <person name="Ajami N.J."/>
            <person name="Petrosino J.F."/>
        </authorList>
    </citation>
    <scope>NUCLEOTIDE SEQUENCE [LARGE SCALE GENOMIC DNA]</scope>
    <source>
        <strain evidence="2">DSM 12838</strain>
    </source>
</reference>
<organism evidence="1 2">
    <name type="scientific">Desulfomicrobium orale DSM 12838</name>
    <dbReference type="NCBI Taxonomy" id="888061"/>
    <lineage>
        <taxon>Bacteria</taxon>
        <taxon>Pseudomonadati</taxon>
        <taxon>Thermodesulfobacteriota</taxon>
        <taxon>Desulfovibrionia</taxon>
        <taxon>Desulfovibrionales</taxon>
        <taxon>Desulfomicrobiaceae</taxon>
        <taxon>Desulfomicrobium</taxon>
    </lineage>
</organism>
<dbReference type="Proteomes" id="UP000063964">
    <property type="component" value="Chromosome"/>
</dbReference>
<evidence type="ECO:0000313" key="1">
    <source>
        <dbReference type="EMBL" id="AMD93141.1"/>
    </source>
</evidence>
<dbReference type="AlphaFoldDB" id="A0A120KN59"/>
<accession>A0A120KN59</accession>
<sequence>MQKIPLQLARPDMVLAKPVTRENGMVLIAAGTALTEALISRLGNMDVEQVVVEGDPLDAGGDGAKALARKRERLDHQFRGFTQDKYMQRVKHMIMEYHAQRCALAAVRPSDEEER</sequence>
<evidence type="ECO:0000313" key="2">
    <source>
        <dbReference type="Proteomes" id="UP000063964"/>
    </source>
</evidence>
<proteinExistence type="predicted"/>
<keyword evidence="2" id="KW-1185">Reference proteome</keyword>
<dbReference type="OrthoDB" id="9799356at2"/>